<feature type="region of interest" description="Disordered" evidence="1">
    <location>
        <begin position="1"/>
        <end position="60"/>
    </location>
</feature>
<dbReference type="OrthoDB" id="285872at2759"/>
<dbReference type="AlphaFoldDB" id="Q23MD4"/>
<keyword evidence="3" id="KW-1185">Reference proteome</keyword>
<proteinExistence type="predicted"/>
<name>Q23MD4_TETTS</name>
<dbReference type="HOGENOM" id="CLU_1196962_0_0_1"/>
<dbReference type="Proteomes" id="UP000009168">
    <property type="component" value="Unassembled WGS sequence"/>
</dbReference>
<protein>
    <submittedName>
        <fullName evidence="2">Uncharacterized protein</fullName>
    </submittedName>
</protein>
<feature type="region of interest" description="Disordered" evidence="1">
    <location>
        <begin position="80"/>
        <end position="127"/>
    </location>
</feature>
<reference evidence="3" key="1">
    <citation type="journal article" date="2006" name="PLoS Biol.">
        <title>Macronuclear genome sequence of the ciliate Tetrahymena thermophila, a model eukaryote.</title>
        <authorList>
            <person name="Eisen J.A."/>
            <person name="Coyne R.S."/>
            <person name="Wu M."/>
            <person name="Wu D."/>
            <person name="Thiagarajan M."/>
            <person name="Wortman J.R."/>
            <person name="Badger J.H."/>
            <person name="Ren Q."/>
            <person name="Amedeo P."/>
            <person name="Jones K.M."/>
            <person name="Tallon L.J."/>
            <person name="Delcher A.L."/>
            <person name="Salzberg S.L."/>
            <person name="Silva J.C."/>
            <person name="Haas B.J."/>
            <person name="Majoros W.H."/>
            <person name="Farzad M."/>
            <person name="Carlton J.M."/>
            <person name="Smith R.K. Jr."/>
            <person name="Garg J."/>
            <person name="Pearlman R.E."/>
            <person name="Karrer K.M."/>
            <person name="Sun L."/>
            <person name="Manning G."/>
            <person name="Elde N.C."/>
            <person name="Turkewitz A.P."/>
            <person name="Asai D.J."/>
            <person name="Wilkes D.E."/>
            <person name="Wang Y."/>
            <person name="Cai H."/>
            <person name="Collins K."/>
            <person name="Stewart B.A."/>
            <person name="Lee S.R."/>
            <person name="Wilamowska K."/>
            <person name="Weinberg Z."/>
            <person name="Ruzzo W.L."/>
            <person name="Wloga D."/>
            <person name="Gaertig J."/>
            <person name="Frankel J."/>
            <person name="Tsao C.-C."/>
            <person name="Gorovsky M.A."/>
            <person name="Keeling P.J."/>
            <person name="Waller R.F."/>
            <person name="Patron N.J."/>
            <person name="Cherry J.M."/>
            <person name="Stover N.A."/>
            <person name="Krieger C.J."/>
            <person name="del Toro C."/>
            <person name="Ryder H.F."/>
            <person name="Williamson S.C."/>
            <person name="Barbeau R.A."/>
            <person name="Hamilton E.P."/>
            <person name="Orias E."/>
        </authorList>
    </citation>
    <scope>NUCLEOTIDE SEQUENCE [LARGE SCALE GENOMIC DNA]</scope>
    <source>
        <strain evidence="3">SB210</strain>
    </source>
</reference>
<dbReference type="KEGG" id="tet:TTHERM_00621250"/>
<feature type="compositionally biased region" description="Basic and acidic residues" evidence="1">
    <location>
        <begin position="113"/>
        <end position="127"/>
    </location>
</feature>
<feature type="compositionally biased region" description="Polar residues" evidence="1">
    <location>
        <begin position="9"/>
        <end position="24"/>
    </location>
</feature>
<feature type="compositionally biased region" description="Low complexity" evidence="1">
    <location>
        <begin position="31"/>
        <end position="44"/>
    </location>
</feature>
<sequence>MDKIKSEHLSSQNSTPNKKTPMKSQNENDDQQGNQQNYQQQQQPKQRRSRSDNHNREFLCGCGKSYLSGAALYTHVKQKHGGIAQNGSQQPSASAGNAKGKSKKNEQSNNEKSTQKQEDKQKSDQKLDASTVYDDILSFFSQKFENNSIQVMKTFLNQVQIIQPTIKMRERVIE</sequence>
<evidence type="ECO:0000256" key="1">
    <source>
        <dbReference type="SAM" id="MobiDB-lite"/>
    </source>
</evidence>
<dbReference type="EMBL" id="GG662661">
    <property type="protein sequence ID" value="EAR97705.2"/>
    <property type="molecule type" value="Genomic_DNA"/>
</dbReference>
<organism evidence="2 3">
    <name type="scientific">Tetrahymena thermophila (strain SB210)</name>
    <dbReference type="NCBI Taxonomy" id="312017"/>
    <lineage>
        <taxon>Eukaryota</taxon>
        <taxon>Sar</taxon>
        <taxon>Alveolata</taxon>
        <taxon>Ciliophora</taxon>
        <taxon>Intramacronucleata</taxon>
        <taxon>Oligohymenophorea</taxon>
        <taxon>Hymenostomatida</taxon>
        <taxon>Tetrahymenina</taxon>
        <taxon>Tetrahymenidae</taxon>
        <taxon>Tetrahymena</taxon>
    </lineage>
</organism>
<gene>
    <name evidence="2" type="ORF">TTHERM_00621250</name>
</gene>
<evidence type="ECO:0000313" key="2">
    <source>
        <dbReference type="EMBL" id="EAR97705.2"/>
    </source>
</evidence>
<dbReference type="InParanoid" id="Q23MD4"/>
<dbReference type="RefSeq" id="XP_001017950.2">
    <property type="nucleotide sequence ID" value="XM_001017950.2"/>
</dbReference>
<evidence type="ECO:0000313" key="3">
    <source>
        <dbReference type="Proteomes" id="UP000009168"/>
    </source>
</evidence>
<dbReference type="GeneID" id="7823855"/>
<accession>Q23MD4</accession>